<dbReference type="PANTHER" id="PTHR15909">
    <property type="entry name" value="39S RIBOSOMAL PROTEIN L35, MITOCHONDRIAL"/>
    <property type="match status" value="1"/>
</dbReference>
<proteinExistence type="predicted"/>
<dbReference type="GO" id="GO:0005840">
    <property type="term" value="C:ribosome"/>
    <property type="evidence" value="ECO:0007669"/>
    <property type="project" value="UniProtKB-KW"/>
</dbReference>
<dbReference type="Proteomes" id="UP000887572">
    <property type="component" value="Unplaced"/>
</dbReference>
<name>A0A914HC86_GLORO</name>
<dbReference type="AlphaFoldDB" id="A0A914HC86"/>
<dbReference type="PANTHER" id="PTHR15909:SF0">
    <property type="entry name" value="LARGE RIBOSOMAL SUBUNIT PROTEIN BL35M"/>
    <property type="match status" value="1"/>
</dbReference>
<dbReference type="GO" id="GO:0005739">
    <property type="term" value="C:mitochondrion"/>
    <property type="evidence" value="ECO:0007669"/>
    <property type="project" value="UniProtKB-SubCell"/>
</dbReference>
<organism evidence="1 2">
    <name type="scientific">Globodera rostochiensis</name>
    <name type="common">Golden nematode worm</name>
    <name type="synonym">Heterodera rostochiensis</name>
    <dbReference type="NCBI Taxonomy" id="31243"/>
    <lineage>
        <taxon>Eukaryota</taxon>
        <taxon>Metazoa</taxon>
        <taxon>Ecdysozoa</taxon>
        <taxon>Nematoda</taxon>
        <taxon>Chromadorea</taxon>
        <taxon>Rhabditida</taxon>
        <taxon>Tylenchina</taxon>
        <taxon>Tylenchomorpha</taxon>
        <taxon>Tylenchoidea</taxon>
        <taxon>Heteroderidae</taxon>
        <taxon>Heteroderinae</taxon>
        <taxon>Globodera</taxon>
    </lineage>
</organism>
<dbReference type="GO" id="GO:1990904">
    <property type="term" value="C:ribonucleoprotein complex"/>
    <property type="evidence" value="ECO:0007669"/>
    <property type="project" value="UniProtKB-KW"/>
</dbReference>
<accession>A0A914HC86</accession>
<dbReference type="WBParaSite" id="Gr19_v10_g15767.t1">
    <property type="protein sequence ID" value="Gr19_v10_g15767.t1"/>
    <property type="gene ID" value="Gr19_v10_g15767"/>
</dbReference>
<reference evidence="2" key="1">
    <citation type="submission" date="2022-11" db="UniProtKB">
        <authorList>
            <consortium name="WormBaseParasite"/>
        </authorList>
    </citation>
    <scope>IDENTIFICATION</scope>
</reference>
<evidence type="ECO:0000313" key="2">
    <source>
        <dbReference type="WBParaSite" id="Gr19_v10_g15767.t1"/>
    </source>
</evidence>
<sequence>MMQNIIKRINASGPGLLTPLSAAVQTISSRGVLRIPHWENHIRFDPRFGRKRPAQDVLERFKRLNNGMWLRSLPGRFIKVYQKGDSFRKVHLQWETCTASECAMLDKMMTPFWLRPKHYVDDPLEPYHTRYGLTSPRVNDQKQFVRERSTILLDDLTSTRFFDRIPADQTKSGLLLQEQNSSLPKLLRKTMPKKILPEK</sequence>
<protein>
    <submittedName>
        <fullName evidence="2">Large ribosomal subunit protein bL35m</fullName>
    </submittedName>
</protein>
<keyword evidence="1" id="KW-1185">Reference proteome</keyword>
<dbReference type="InterPro" id="IPR019338">
    <property type="entry name" value="Ribosomal_bL35m"/>
</dbReference>
<evidence type="ECO:0000313" key="1">
    <source>
        <dbReference type="Proteomes" id="UP000887572"/>
    </source>
</evidence>